<proteinExistence type="predicted"/>
<dbReference type="InterPro" id="IPR038765">
    <property type="entry name" value="Papain-like_cys_pep_sf"/>
</dbReference>
<dbReference type="Pfam" id="PF05708">
    <property type="entry name" value="Peptidase_C92"/>
    <property type="match status" value="1"/>
</dbReference>
<dbReference type="AlphaFoldDB" id="A0A1H0HK11"/>
<reference evidence="3" key="1">
    <citation type="submission" date="2016-10" db="EMBL/GenBank/DDBJ databases">
        <authorList>
            <person name="Varghese N."/>
            <person name="Submissions S."/>
        </authorList>
    </citation>
    <scope>NUCLEOTIDE SEQUENCE [LARGE SCALE GENOMIC DNA]</scope>
    <source>
        <strain evidence="3">DSM 19110</strain>
    </source>
</reference>
<keyword evidence="3" id="KW-1185">Reference proteome</keyword>
<dbReference type="InterPro" id="IPR024453">
    <property type="entry name" value="Peptidase_C92"/>
</dbReference>
<evidence type="ECO:0000313" key="2">
    <source>
        <dbReference type="EMBL" id="SDO19525.1"/>
    </source>
</evidence>
<evidence type="ECO:0000256" key="1">
    <source>
        <dbReference type="SAM" id="Phobius"/>
    </source>
</evidence>
<dbReference type="SUPFAM" id="SSF54001">
    <property type="entry name" value="Cysteine proteinases"/>
    <property type="match status" value="1"/>
</dbReference>
<accession>A0A1H0HK11</accession>
<protein>
    <submittedName>
        <fullName evidence="2">Permuted papain-like amidase enzyme, YaeF/YiiX, C92 family</fullName>
    </submittedName>
</protein>
<sequence length="257" mass="29318">MEDALFNKLNKKCQFADGLKPEELCFFMAFENKMKRRVSTILVLILLIIAGTYARNEIFGPPHQMNKAGKKSKDSKAEIKNGDIIFQTSVSGQSKAIQLATHSKYSHCGIVYKNGENYFVYEAVEPVCLTPLNEWIARGSGGHFVIKRLKNADEVLTPEVLSKMKTVGDRFKGKHYDLYFEWTDDRIYCSELIWKVYKEATGLELGKLEKLKSFDLTSLAVKEKMKARYGNKIPMNETVISPESIYNSEFLITIKSN</sequence>
<dbReference type="Proteomes" id="UP000183200">
    <property type="component" value="Unassembled WGS sequence"/>
</dbReference>
<dbReference type="STRING" id="430522.BFS30_12935"/>
<dbReference type="NCBIfam" id="NF007458">
    <property type="entry name" value="PRK10030.1"/>
    <property type="match status" value="1"/>
</dbReference>
<evidence type="ECO:0000313" key="3">
    <source>
        <dbReference type="Proteomes" id="UP000183200"/>
    </source>
</evidence>
<name>A0A1H0HK11_9SPHI</name>
<keyword evidence="1" id="KW-1133">Transmembrane helix</keyword>
<keyword evidence="1" id="KW-0812">Transmembrane</keyword>
<keyword evidence="1" id="KW-0472">Membrane</keyword>
<gene>
    <name evidence="2" type="ORF">SAMN05421820_112173</name>
</gene>
<dbReference type="EMBL" id="FNGY01000012">
    <property type="protein sequence ID" value="SDO19525.1"/>
    <property type="molecule type" value="Genomic_DNA"/>
</dbReference>
<dbReference type="Gene3D" id="3.90.1720.10">
    <property type="entry name" value="endopeptidase domain like (from Nostoc punctiforme)"/>
    <property type="match status" value="1"/>
</dbReference>
<feature type="transmembrane region" description="Helical" evidence="1">
    <location>
        <begin position="38"/>
        <end position="54"/>
    </location>
</feature>
<organism evidence="2 3">
    <name type="scientific">Pedobacter steynii</name>
    <dbReference type="NCBI Taxonomy" id="430522"/>
    <lineage>
        <taxon>Bacteria</taxon>
        <taxon>Pseudomonadati</taxon>
        <taxon>Bacteroidota</taxon>
        <taxon>Sphingobacteriia</taxon>
        <taxon>Sphingobacteriales</taxon>
        <taxon>Sphingobacteriaceae</taxon>
        <taxon>Pedobacter</taxon>
    </lineage>
</organism>